<evidence type="ECO:0000313" key="2">
    <source>
        <dbReference type="EMBL" id="MEO9387047.1"/>
    </source>
</evidence>
<keyword evidence="3" id="KW-1185">Reference proteome</keyword>
<dbReference type="RefSeq" id="WP_347937943.1">
    <property type="nucleotide sequence ID" value="NZ_JBDXMI010000006.1"/>
</dbReference>
<feature type="region of interest" description="Disordered" evidence="1">
    <location>
        <begin position="501"/>
        <end position="541"/>
    </location>
</feature>
<evidence type="ECO:0000256" key="1">
    <source>
        <dbReference type="SAM" id="MobiDB-lite"/>
    </source>
</evidence>
<sequence>MDKETIATIGITTLSAGSGITDSTGGLSRLLARRHPEYDRQKAHWRFLESCYEGGRSWFKDNVFRYVKEGEKEFEARLMRAYRFNHTREVVDLVNKYLFRKEVLRSKEVPDVLQKFWERATRKGESIDEFMRLVSLRTSTVGRVAVVIDSAARGGVVTAAEAKAAGSQIYAYIVQPQHVLDYSYDEFGVLRWVLIEEHVRDDEDPFGSNGEIRAQYRLWTRNSWTLVKTRKGAGKQLQPYTAGTGDHDLGVVPVVLVDHSAGGEKWHARSLIDDIAYLDRAVANYLSNLDAIIQDQTFSQLAMPAQGVLPGSDAYKQLVEMGTSRIFLYDGTDGAQPFYLSPDVKQAQLIVEVVNKIISEIYHCVGMAGERTKQDNAVGIDNSSGVAKAYDFERVNALLASKADALEVAETQIAQIVCLWGGEEIDLAHDAISYPDDFDTRGLADELDLAAKLQLISAPDIVRREQMGMLVEKLFPQLKSDLRKRMKVELNAWPVDPIQAAIEAAAGPTPPQKGKGDARDKGMGKRPRDSRQGQVTSETPQ</sequence>
<dbReference type="EMBL" id="JBDXMI010000006">
    <property type="protein sequence ID" value="MEO9387047.1"/>
    <property type="molecule type" value="Genomic_DNA"/>
</dbReference>
<evidence type="ECO:0000313" key="3">
    <source>
        <dbReference type="Proteomes" id="UP001462502"/>
    </source>
</evidence>
<feature type="compositionally biased region" description="Basic and acidic residues" evidence="1">
    <location>
        <begin position="514"/>
        <end position="531"/>
    </location>
</feature>
<reference evidence="2 3" key="1">
    <citation type="submission" date="2024-05" db="EMBL/GenBank/DDBJ databases">
        <authorList>
            <person name="De Oliveira J.P."/>
            <person name="Noriler S.A."/>
            <person name="De Oliveira A.G."/>
            <person name="Sipoli D.S."/>
        </authorList>
    </citation>
    <scope>NUCLEOTIDE SEQUENCE [LARGE SCALE GENOMIC DNA]</scope>
    <source>
        <strain evidence="2 3">LABIM192</strain>
    </source>
</reference>
<protein>
    <recommendedName>
        <fullName evidence="4">Phage portal protein</fullName>
    </recommendedName>
</protein>
<organism evidence="2 3">
    <name type="scientific">Chromobacterium phragmitis</name>
    <dbReference type="NCBI Taxonomy" id="2202141"/>
    <lineage>
        <taxon>Bacteria</taxon>
        <taxon>Pseudomonadati</taxon>
        <taxon>Pseudomonadota</taxon>
        <taxon>Betaproteobacteria</taxon>
        <taxon>Neisseriales</taxon>
        <taxon>Chromobacteriaceae</taxon>
        <taxon>Chromobacterium</taxon>
    </lineage>
</organism>
<dbReference type="Proteomes" id="UP001462502">
    <property type="component" value="Unassembled WGS sequence"/>
</dbReference>
<accession>A0ABV0J0J2</accession>
<comment type="caution">
    <text evidence="2">The sequence shown here is derived from an EMBL/GenBank/DDBJ whole genome shotgun (WGS) entry which is preliminary data.</text>
</comment>
<feature type="compositionally biased region" description="Polar residues" evidence="1">
    <location>
        <begin position="532"/>
        <end position="541"/>
    </location>
</feature>
<gene>
    <name evidence="2" type="ORF">ABI908_23420</name>
</gene>
<name>A0ABV0J0J2_9NEIS</name>
<proteinExistence type="predicted"/>
<evidence type="ECO:0008006" key="4">
    <source>
        <dbReference type="Google" id="ProtNLM"/>
    </source>
</evidence>